<dbReference type="OrthoDB" id="9547406at2759"/>
<feature type="region of interest" description="Disordered" evidence="7">
    <location>
        <begin position="119"/>
        <end position="147"/>
    </location>
</feature>
<dbReference type="Gene3D" id="3.30.40.10">
    <property type="entry name" value="Zinc/RING finger domain, C3HC4 (zinc finger)"/>
    <property type="match status" value="1"/>
</dbReference>
<dbReference type="PROSITE" id="PS51183">
    <property type="entry name" value="JMJN"/>
    <property type="match status" value="1"/>
</dbReference>
<gene>
    <name evidence="11" type="ORF">SPAPADRAFT_64512</name>
</gene>
<evidence type="ECO:0000259" key="9">
    <source>
        <dbReference type="PROSITE" id="PS51184"/>
    </source>
</evidence>
<keyword evidence="4" id="KW-0863">Zinc-finger</keyword>
<evidence type="ECO:0000259" key="10">
    <source>
        <dbReference type="PROSITE" id="PS51805"/>
    </source>
</evidence>
<dbReference type="HOGENOM" id="CLU_001442_1_2_1"/>
<dbReference type="GO" id="GO:0008270">
    <property type="term" value="F:zinc ion binding"/>
    <property type="evidence" value="ECO:0007669"/>
    <property type="project" value="UniProtKB-KW"/>
</dbReference>
<dbReference type="GO" id="GO:0000785">
    <property type="term" value="C:chromatin"/>
    <property type="evidence" value="ECO:0007669"/>
    <property type="project" value="TreeGrafter"/>
</dbReference>
<evidence type="ECO:0000256" key="5">
    <source>
        <dbReference type="ARBA" id="ARBA00022833"/>
    </source>
</evidence>
<dbReference type="SMART" id="SM00558">
    <property type="entry name" value="JmjC"/>
    <property type="match status" value="1"/>
</dbReference>
<comment type="catalytic activity">
    <reaction evidence="6">
        <text>N(6),N(6),N(6)-trimethyl-L-lysyl(9)-[histone H3] + 2 2-oxoglutarate + 2 O2 = N(6)-methyl-L-lysyl(9)-[histone H3] + 2 formaldehyde + 2 succinate + 2 CO2</text>
        <dbReference type="Rhea" id="RHEA:60200"/>
        <dbReference type="Rhea" id="RHEA-COMP:15538"/>
        <dbReference type="Rhea" id="RHEA-COMP:15542"/>
        <dbReference type="ChEBI" id="CHEBI:15379"/>
        <dbReference type="ChEBI" id="CHEBI:16526"/>
        <dbReference type="ChEBI" id="CHEBI:16810"/>
        <dbReference type="ChEBI" id="CHEBI:16842"/>
        <dbReference type="ChEBI" id="CHEBI:30031"/>
        <dbReference type="ChEBI" id="CHEBI:61929"/>
        <dbReference type="ChEBI" id="CHEBI:61961"/>
        <dbReference type="EC" id="1.14.11.66"/>
    </reaction>
</comment>
<dbReference type="KEGG" id="spaa:SPAPADRAFT_64512"/>
<name>G3AGQ0_SPAPN</name>
<sequence length="634" mass="74018">MQHQYSEDPNLIIKPSYYSNGVPVFTPTYNQFHNFYQFNKAINQYGMQSGIVKIIPPAHWKHQLEKSKCYNHDNLENNITIRNPIVQHINQVSPGVYQQENIEKQRKYSIFQWKQLADQQNFQPPRTSTRKRSRQDDKEIVEDSPRKLRHTHSDYNIDIHEFTDDRCAELERIYWKTLTYAEPMYGADMIGSIFPPNIKSWNVAHLPNILDLMDRKIPGVNDAYLYAGLWKATFAWHLEDQDLYSINYLHFGAPKQWYSIPQEYRDKFFNLMKEIFREEYNHCHEFLRHKTFLVSPQVLEKHGIKVNHIVHRQGEFIITYPFGYHAGFNYGYNLAESVNFALDDWFPLGKVSNKCECINDAVTINISQLWSKFHGVEPDAPVKQNQDNSHSNTHISNGHAQKRPIGRPRKNSVRNDIPSEAPEETPSETPSATRECYLCPNSYPQTSPLFDLLPTDANHKIHRICANVFSNQLQLSNNKISNLQSISKQQKQLKCNICHQPNACIQCSYKKCSRSFHPSCALFDGVQFDIPDVYCKYHRSRQSSKPEHVIGKLVQFSINGRYFYGRVFSDNISEETVNIQVLPGLYDIIEVSYNNVLYCNYNENMNYLKEMIVMDDVNADDISKTRSGRKIKVS</sequence>
<feature type="compositionally biased region" description="Basic residues" evidence="7">
    <location>
        <begin position="400"/>
        <end position="412"/>
    </location>
</feature>
<dbReference type="SUPFAM" id="SSF51197">
    <property type="entry name" value="Clavaminate synthase-like"/>
    <property type="match status" value="1"/>
</dbReference>
<dbReference type="RefSeq" id="XP_007372795.1">
    <property type="nucleotide sequence ID" value="XM_007372733.1"/>
</dbReference>
<evidence type="ECO:0000259" key="8">
    <source>
        <dbReference type="PROSITE" id="PS51183"/>
    </source>
</evidence>
<feature type="compositionally biased region" description="Polar residues" evidence="7">
    <location>
        <begin position="383"/>
        <end position="399"/>
    </location>
</feature>
<accession>G3AGQ0</accession>
<feature type="domain" description="JmjC" evidence="9">
    <location>
        <begin position="195"/>
        <end position="357"/>
    </location>
</feature>
<dbReference type="PROSITE" id="PS51184">
    <property type="entry name" value="JMJC"/>
    <property type="match status" value="1"/>
</dbReference>
<dbReference type="InterPro" id="IPR003347">
    <property type="entry name" value="JmjC_dom"/>
</dbReference>
<dbReference type="GeneID" id="18874980"/>
<keyword evidence="5" id="KW-0862">Zinc</keyword>
<dbReference type="GO" id="GO:0043565">
    <property type="term" value="F:sequence-specific DNA binding"/>
    <property type="evidence" value="ECO:0007669"/>
    <property type="project" value="EnsemblFungi"/>
</dbReference>
<feature type="region of interest" description="Disordered" evidence="7">
    <location>
        <begin position="378"/>
        <end position="433"/>
    </location>
</feature>
<dbReference type="InterPro" id="IPR034732">
    <property type="entry name" value="EPHD"/>
</dbReference>
<dbReference type="GO" id="GO:0051864">
    <property type="term" value="F:histone H3K36 demethylase activity"/>
    <property type="evidence" value="ECO:0007669"/>
    <property type="project" value="EnsemblFungi"/>
</dbReference>
<feature type="domain" description="PHD-type" evidence="10">
    <location>
        <begin position="433"/>
        <end position="539"/>
    </location>
</feature>
<dbReference type="InterPro" id="IPR001965">
    <property type="entry name" value="Znf_PHD"/>
</dbReference>
<dbReference type="SMART" id="SM00545">
    <property type="entry name" value="JmjN"/>
    <property type="match status" value="1"/>
</dbReference>
<dbReference type="EMBL" id="GL996499">
    <property type="protein sequence ID" value="EGW35383.1"/>
    <property type="molecule type" value="Genomic_DNA"/>
</dbReference>
<evidence type="ECO:0000256" key="4">
    <source>
        <dbReference type="ARBA" id="ARBA00022771"/>
    </source>
</evidence>
<dbReference type="InParanoid" id="G3AGQ0"/>
<dbReference type="SMART" id="SM00249">
    <property type="entry name" value="PHD"/>
    <property type="match status" value="1"/>
</dbReference>
<dbReference type="eggNOG" id="KOG0958">
    <property type="taxonomic scope" value="Eukaryota"/>
</dbReference>
<evidence type="ECO:0000313" key="12">
    <source>
        <dbReference type="Proteomes" id="UP000000709"/>
    </source>
</evidence>
<protein>
    <recommendedName>
        <fullName evidence="2">[histone H3]-trimethyl-L-lysine(9) demethylase</fullName>
        <ecNumber evidence="2">1.14.11.66</ecNumber>
    </recommendedName>
</protein>
<feature type="compositionally biased region" description="Basic and acidic residues" evidence="7">
    <location>
        <begin position="134"/>
        <end position="147"/>
    </location>
</feature>
<dbReference type="InterPro" id="IPR013083">
    <property type="entry name" value="Znf_RING/FYVE/PHD"/>
</dbReference>
<dbReference type="Pfam" id="PF13771">
    <property type="entry name" value="zf-HC5HC2H"/>
    <property type="match status" value="1"/>
</dbReference>
<keyword evidence="3" id="KW-0479">Metal-binding</keyword>
<dbReference type="CDD" id="cd15571">
    <property type="entry name" value="ePHD"/>
    <property type="match status" value="1"/>
</dbReference>
<evidence type="ECO:0000256" key="2">
    <source>
        <dbReference type="ARBA" id="ARBA00012900"/>
    </source>
</evidence>
<dbReference type="Proteomes" id="UP000000709">
    <property type="component" value="Unassembled WGS sequence"/>
</dbReference>
<dbReference type="PANTHER" id="PTHR10694:SF7">
    <property type="entry name" value="[HISTONE H3]-TRIMETHYL-L-LYSINE(9) DEMETHYLASE"/>
    <property type="match status" value="1"/>
</dbReference>
<organism evidence="12">
    <name type="scientific">Spathaspora passalidarum (strain NRRL Y-27907 / 11-Y1)</name>
    <dbReference type="NCBI Taxonomy" id="619300"/>
    <lineage>
        <taxon>Eukaryota</taxon>
        <taxon>Fungi</taxon>
        <taxon>Dikarya</taxon>
        <taxon>Ascomycota</taxon>
        <taxon>Saccharomycotina</taxon>
        <taxon>Pichiomycetes</taxon>
        <taxon>Debaryomycetaceae</taxon>
        <taxon>Spathaspora</taxon>
    </lineage>
</organism>
<dbReference type="GO" id="GO:0032968">
    <property type="term" value="P:positive regulation of transcription elongation by RNA polymerase II"/>
    <property type="evidence" value="ECO:0007669"/>
    <property type="project" value="EnsemblFungi"/>
</dbReference>
<evidence type="ECO:0000256" key="6">
    <source>
        <dbReference type="ARBA" id="ARBA00049349"/>
    </source>
</evidence>
<dbReference type="GO" id="GO:0001227">
    <property type="term" value="F:DNA-binding transcription repressor activity, RNA polymerase II-specific"/>
    <property type="evidence" value="ECO:0007669"/>
    <property type="project" value="EnsemblFungi"/>
</dbReference>
<feature type="domain" description="JmjN" evidence="8">
    <location>
        <begin position="22"/>
        <end position="63"/>
    </location>
</feature>
<dbReference type="AlphaFoldDB" id="G3AGQ0"/>
<dbReference type="STRING" id="619300.G3AGQ0"/>
<comment type="similarity">
    <text evidence="1">Belongs to the JHDM3 histone demethylase family.</text>
</comment>
<dbReference type="Gene3D" id="2.60.120.650">
    <property type="entry name" value="Cupin"/>
    <property type="match status" value="1"/>
</dbReference>
<dbReference type="GO" id="GO:0010507">
    <property type="term" value="P:negative regulation of autophagy"/>
    <property type="evidence" value="ECO:0007669"/>
    <property type="project" value="EnsemblFungi"/>
</dbReference>
<reference evidence="11 12" key="1">
    <citation type="journal article" date="2011" name="Proc. Natl. Acad. Sci. U.S.A.">
        <title>Comparative genomics of xylose-fermenting fungi for enhanced biofuel production.</title>
        <authorList>
            <person name="Wohlbach D.J."/>
            <person name="Kuo A."/>
            <person name="Sato T.K."/>
            <person name="Potts K.M."/>
            <person name="Salamov A.A."/>
            <person name="LaButti K.M."/>
            <person name="Sun H."/>
            <person name="Clum A."/>
            <person name="Pangilinan J.L."/>
            <person name="Lindquist E.A."/>
            <person name="Lucas S."/>
            <person name="Lapidus A."/>
            <person name="Jin M."/>
            <person name="Gunawan C."/>
            <person name="Balan V."/>
            <person name="Dale B.E."/>
            <person name="Jeffries T.W."/>
            <person name="Zinkel R."/>
            <person name="Barry K.W."/>
            <person name="Grigoriev I.V."/>
            <person name="Gasch A.P."/>
        </authorList>
    </citation>
    <scope>NUCLEOTIDE SEQUENCE [LARGE SCALE GENOMIC DNA]</scope>
    <source>
        <strain evidence="12">NRRL Y-27907 / 11-Y1</strain>
    </source>
</reference>
<dbReference type="Pfam" id="PF02375">
    <property type="entry name" value="JmjN"/>
    <property type="match status" value="1"/>
</dbReference>
<dbReference type="OMA" id="IPIQRCV"/>
<dbReference type="InterPro" id="IPR003349">
    <property type="entry name" value="JmjN"/>
</dbReference>
<dbReference type="GO" id="GO:0140684">
    <property type="term" value="F:histone H3K9me2/H3K9me3 demethylase activity"/>
    <property type="evidence" value="ECO:0007669"/>
    <property type="project" value="UniProtKB-EC"/>
</dbReference>
<dbReference type="EC" id="1.14.11.66" evidence="2"/>
<evidence type="ECO:0000256" key="1">
    <source>
        <dbReference type="ARBA" id="ARBA00009711"/>
    </source>
</evidence>
<dbReference type="PANTHER" id="PTHR10694">
    <property type="entry name" value="LYSINE-SPECIFIC DEMETHYLASE"/>
    <property type="match status" value="1"/>
</dbReference>
<dbReference type="GO" id="GO:0005634">
    <property type="term" value="C:nucleus"/>
    <property type="evidence" value="ECO:0007669"/>
    <property type="project" value="TreeGrafter"/>
</dbReference>
<dbReference type="PROSITE" id="PS51805">
    <property type="entry name" value="EPHD"/>
    <property type="match status" value="1"/>
</dbReference>
<keyword evidence="12" id="KW-1185">Reference proteome</keyword>
<evidence type="ECO:0000256" key="7">
    <source>
        <dbReference type="SAM" id="MobiDB-lite"/>
    </source>
</evidence>
<evidence type="ECO:0000256" key="3">
    <source>
        <dbReference type="ARBA" id="ARBA00022723"/>
    </source>
</evidence>
<proteinExistence type="inferred from homology"/>
<dbReference type="Pfam" id="PF02373">
    <property type="entry name" value="JmjC"/>
    <property type="match status" value="1"/>
</dbReference>
<evidence type="ECO:0000313" key="11">
    <source>
        <dbReference type="EMBL" id="EGW35383.1"/>
    </source>
</evidence>